<reference evidence="2" key="1">
    <citation type="submission" date="2020-12" db="EMBL/GenBank/DDBJ databases">
        <title>Genomic characterization of non-nitrogen-fixing Frankia strains.</title>
        <authorList>
            <person name="Carlos-Shanley C."/>
            <person name="Guerra T."/>
            <person name="Hahn D."/>
        </authorList>
    </citation>
    <scope>NUCLEOTIDE SEQUENCE</scope>
    <source>
        <strain evidence="2">CN6</strain>
    </source>
</reference>
<evidence type="ECO:0000256" key="1">
    <source>
        <dbReference type="SAM" id="SignalP"/>
    </source>
</evidence>
<feature type="chain" id="PRO_5038875842" description="Flp pilus-assembly TadG-like N-terminal domain-containing protein" evidence="1">
    <location>
        <begin position="19"/>
        <end position="121"/>
    </location>
</feature>
<protein>
    <recommendedName>
        <fullName evidence="4">Flp pilus-assembly TadG-like N-terminal domain-containing protein</fullName>
    </recommendedName>
</protein>
<gene>
    <name evidence="2" type="ORF">I7412_34705</name>
</gene>
<keyword evidence="3" id="KW-1185">Reference proteome</keyword>
<name>A0A937RUP3_9ACTN</name>
<dbReference type="Proteomes" id="UP000604475">
    <property type="component" value="Unassembled WGS sequence"/>
</dbReference>
<dbReference type="AlphaFoldDB" id="A0A937RUP3"/>
<evidence type="ECO:0000313" key="3">
    <source>
        <dbReference type="Proteomes" id="UP000604475"/>
    </source>
</evidence>
<keyword evidence="1" id="KW-0732">Signal</keyword>
<feature type="signal peptide" evidence="1">
    <location>
        <begin position="1"/>
        <end position="18"/>
    </location>
</feature>
<evidence type="ECO:0000313" key="2">
    <source>
        <dbReference type="EMBL" id="MBL7632216.1"/>
    </source>
</evidence>
<sequence>MTILFAGVLLLTALLVDAGRTLDAAGHASDLAAAAARAGAQALDETSLRTGTPTLDPDQAEANARTYLARHPEATLTAITIDGLTVTVTVTTRVDYQLLDALGPGHATVTQTRSARATTQP</sequence>
<evidence type="ECO:0008006" key="4">
    <source>
        <dbReference type="Google" id="ProtNLM"/>
    </source>
</evidence>
<organism evidence="2 3">
    <name type="scientific">Frankia nepalensis</name>
    <dbReference type="NCBI Taxonomy" id="1836974"/>
    <lineage>
        <taxon>Bacteria</taxon>
        <taxon>Bacillati</taxon>
        <taxon>Actinomycetota</taxon>
        <taxon>Actinomycetes</taxon>
        <taxon>Frankiales</taxon>
        <taxon>Frankiaceae</taxon>
        <taxon>Frankia</taxon>
    </lineage>
</organism>
<accession>A0A937RUP3</accession>
<comment type="caution">
    <text evidence="2">The sequence shown here is derived from an EMBL/GenBank/DDBJ whole genome shotgun (WGS) entry which is preliminary data.</text>
</comment>
<proteinExistence type="predicted"/>
<dbReference type="EMBL" id="JAEACQ010000298">
    <property type="protein sequence ID" value="MBL7632216.1"/>
    <property type="molecule type" value="Genomic_DNA"/>
</dbReference>